<dbReference type="InterPro" id="IPR036412">
    <property type="entry name" value="HAD-like_sf"/>
</dbReference>
<accession>A0A9J6QWX8</accession>
<evidence type="ECO:0000313" key="4">
    <source>
        <dbReference type="Proteomes" id="UP001065549"/>
    </source>
</evidence>
<comment type="similarity">
    <text evidence="1">Belongs to the ComF/GntX family.</text>
</comment>
<organism evidence="3 4">
    <name type="scientific">Hominibacterium faecale</name>
    <dbReference type="NCBI Taxonomy" id="2839743"/>
    <lineage>
        <taxon>Bacteria</taxon>
        <taxon>Bacillati</taxon>
        <taxon>Bacillota</taxon>
        <taxon>Clostridia</taxon>
        <taxon>Peptostreptococcales</taxon>
        <taxon>Anaerovoracaceae</taxon>
        <taxon>Hominibacterium</taxon>
    </lineage>
</organism>
<dbReference type="PANTHER" id="PTHR47505:SF1">
    <property type="entry name" value="DNA UTILIZATION PROTEIN YHGH"/>
    <property type="match status" value="1"/>
</dbReference>
<evidence type="ECO:0000313" key="3">
    <source>
        <dbReference type="EMBL" id="MCU7379999.1"/>
    </source>
</evidence>
<reference evidence="3" key="1">
    <citation type="submission" date="2022-09" db="EMBL/GenBank/DDBJ databases">
        <title>Culturomic study of gut microbiota in children with autism spectrum disorder.</title>
        <authorList>
            <person name="Efimov B.A."/>
            <person name="Chaplin A.V."/>
            <person name="Sokolova S.R."/>
            <person name="Pikina A.P."/>
            <person name="Korzhanova M."/>
            <person name="Belova V."/>
            <person name="Korostin D."/>
        </authorList>
    </citation>
    <scope>NUCLEOTIDE SEQUENCE</scope>
    <source>
        <strain evidence="3">ASD5510</strain>
    </source>
</reference>
<dbReference type="RefSeq" id="WP_253019574.1">
    <property type="nucleotide sequence ID" value="NZ_JAJAGH010000003.1"/>
</dbReference>
<keyword evidence="4" id="KW-1185">Reference proteome</keyword>
<dbReference type="SUPFAM" id="SSF53271">
    <property type="entry name" value="PRTase-like"/>
    <property type="match status" value="1"/>
</dbReference>
<name>A0A9J6QWX8_9FIRM</name>
<evidence type="ECO:0000256" key="1">
    <source>
        <dbReference type="ARBA" id="ARBA00008007"/>
    </source>
</evidence>
<evidence type="ECO:0000259" key="2">
    <source>
        <dbReference type="Pfam" id="PF00156"/>
    </source>
</evidence>
<dbReference type="InterPro" id="IPR000836">
    <property type="entry name" value="PRTase_dom"/>
</dbReference>
<dbReference type="Gene3D" id="3.40.50.2020">
    <property type="match status" value="1"/>
</dbReference>
<dbReference type="Proteomes" id="UP001065549">
    <property type="component" value="Unassembled WGS sequence"/>
</dbReference>
<comment type="caution">
    <text evidence="3">The sequence shown here is derived from an EMBL/GenBank/DDBJ whole genome shotgun (WGS) entry which is preliminary data.</text>
</comment>
<protein>
    <recommendedName>
        <fullName evidence="2">Phosphoribosyltransferase domain-containing protein</fullName>
    </recommendedName>
</protein>
<proteinExistence type="inferred from homology"/>
<dbReference type="CDD" id="cd06223">
    <property type="entry name" value="PRTases_typeI"/>
    <property type="match status" value="1"/>
</dbReference>
<dbReference type="InterPro" id="IPR029057">
    <property type="entry name" value="PRTase-like"/>
</dbReference>
<dbReference type="EMBL" id="JAOSHN010000007">
    <property type="protein sequence ID" value="MCU7379999.1"/>
    <property type="molecule type" value="Genomic_DNA"/>
</dbReference>
<feature type="domain" description="Phosphoribosyltransferase" evidence="2">
    <location>
        <begin position="297"/>
        <end position="347"/>
    </location>
</feature>
<dbReference type="InterPro" id="IPR051910">
    <property type="entry name" value="ComF/GntX_DNA_util-trans"/>
</dbReference>
<gene>
    <name evidence="3" type="ORF">OBO34_16790</name>
</gene>
<dbReference type="AlphaFoldDB" id="A0A9J6QWX8"/>
<dbReference type="Pfam" id="PF00156">
    <property type="entry name" value="Pribosyltran"/>
    <property type="match status" value="1"/>
</dbReference>
<dbReference type="PANTHER" id="PTHR47505">
    <property type="entry name" value="DNA UTILIZATION PROTEIN YHGH"/>
    <property type="match status" value="1"/>
</dbReference>
<sequence>MFITLNDWKGIVVDIDAIPEEWDSKWELLPEIGKKKILLCGINKERLKKIKSNGEALLISEETPFEPLLFYHKAYAHILELLGSKSAQTVVITGSRGALKQAQNCGISSIFYCKEEEIPAELITMLPDHIAQSWEDIEKIIGQECAGYLAERRVQRYANQQKDQDTLMRTIQTELEIDETHTCPLIAAGRYFSQNDPRAYGHQLSKRVLLHKWEDTAQTEIFTEIYREIIKSAAWESIDAITRIPPKDSRQFDRFAEITKAIAADTSAEDLSDSLICVKKYGSQRTLNRAEREANVQGAFEMKKRVDGKQIVLLDDILTSGSTAQEAAKQLYVAGAKKVTVVVLAIKQDINRFLEDALQPIRCRKCGGEMQLRINRTTQEAFFGCRELYNKEAPCTYIESYQKGLERRNLDAGFFHEQEDRYLF</sequence>
<dbReference type="SUPFAM" id="SSF56784">
    <property type="entry name" value="HAD-like"/>
    <property type="match status" value="1"/>
</dbReference>